<dbReference type="PANTHER" id="PTHR37423:SF5">
    <property type="entry name" value="SOLUBLE LYTIC MUREIN TRANSGLYCOSYLASE"/>
    <property type="match status" value="1"/>
</dbReference>
<reference evidence="4" key="1">
    <citation type="journal article" date="2019" name="Microbiol. Immunol.">
        <title>Molecular and phenotypic characterization of Leptospira johnsonii sp. nov., Leptospira ellinghausenii sp. nov. and Leptospira ryugenii sp. nov. isolated from soil and water in Japan.</title>
        <authorList>
            <person name="Masuzawa T."/>
            <person name="Saito M."/>
            <person name="Nakao R."/>
            <person name="Nikaido Y."/>
            <person name="Matsumoto M."/>
            <person name="Ogawa M."/>
            <person name="Yokoyama M."/>
            <person name="Hidaka Y."/>
            <person name="Tomita J."/>
            <person name="Sakakibara K."/>
            <person name="Suzuki K."/>
            <person name="Yasuda S."/>
            <person name="Sato H."/>
            <person name="Yamaguchi M."/>
            <person name="Yoshida S.I."/>
            <person name="Koizumi N."/>
            <person name="Kawamura Y."/>
        </authorList>
    </citation>
    <scope>NUCLEOTIDE SEQUENCE [LARGE SCALE GENOMIC DNA]</scope>
    <source>
        <strain evidence="4">E18</strain>
    </source>
</reference>
<comment type="similarity">
    <text evidence="1">Belongs to the transglycosylase Slt family.</text>
</comment>
<dbReference type="RefSeq" id="WP_108959703.1">
    <property type="nucleotide sequence ID" value="NZ_BFAZ01000009.1"/>
</dbReference>
<evidence type="ECO:0000313" key="4">
    <source>
        <dbReference type="Proteomes" id="UP000245206"/>
    </source>
</evidence>
<dbReference type="InterPro" id="IPR008258">
    <property type="entry name" value="Transglycosylase_SLT_dom_1"/>
</dbReference>
<evidence type="ECO:0000259" key="2">
    <source>
        <dbReference type="Pfam" id="PF01464"/>
    </source>
</evidence>
<evidence type="ECO:0000256" key="1">
    <source>
        <dbReference type="ARBA" id="ARBA00007734"/>
    </source>
</evidence>
<dbReference type="PANTHER" id="PTHR37423">
    <property type="entry name" value="SOLUBLE LYTIC MUREIN TRANSGLYCOSYLASE-RELATED"/>
    <property type="match status" value="1"/>
</dbReference>
<protein>
    <submittedName>
        <fullName evidence="3">Transglycosylase</fullName>
    </submittedName>
</protein>
<sequence length="221" mass="24966">MRKQSNFFHKIAVFGLGMVFLFESYGKINPSGNTPSDLSAKVKLHSLIAKNRPGLSKKEQKDLVTIIERASYHIRFPKEKITIAKEPMDKLGFLVGLIQTESQFNTRAKSHKGAIGLMQVMPETAKWLANKEGIPFHSEKDLLEPETNLILGVLYLNYLMERTESLEAALLSYNAGLGGYKRFGGVPSYSRTVYKYYEEWKQMPIPTEIPISESIASLFSI</sequence>
<dbReference type="OrthoDB" id="9815002at2"/>
<dbReference type="EMBL" id="BFAZ01000009">
    <property type="protein sequence ID" value="GBF42610.1"/>
    <property type="molecule type" value="Genomic_DNA"/>
</dbReference>
<organism evidence="3 4">
    <name type="scientific">Leptospira ellinghausenii</name>
    <dbReference type="NCBI Taxonomy" id="1917822"/>
    <lineage>
        <taxon>Bacteria</taxon>
        <taxon>Pseudomonadati</taxon>
        <taxon>Spirochaetota</taxon>
        <taxon>Spirochaetia</taxon>
        <taxon>Leptospirales</taxon>
        <taxon>Leptospiraceae</taxon>
        <taxon>Leptospira</taxon>
    </lineage>
</organism>
<keyword evidence="4" id="KW-1185">Reference proteome</keyword>
<dbReference type="SUPFAM" id="SSF53955">
    <property type="entry name" value="Lysozyme-like"/>
    <property type="match status" value="1"/>
</dbReference>
<proteinExistence type="inferred from homology"/>
<dbReference type="Gene3D" id="1.10.530.10">
    <property type="match status" value="1"/>
</dbReference>
<dbReference type="InterPro" id="IPR023346">
    <property type="entry name" value="Lysozyme-like_dom_sf"/>
</dbReference>
<name>A0A2P2DD99_9LEPT</name>
<dbReference type="CDD" id="cd16896">
    <property type="entry name" value="LT_Slt70-like"/>
    <property type="match status" value="1"/>
</dbReference>
<dbReference type="Pfam" id="PF01464">
    <property type="entry name" value="SLT"/>
    <property type="match status" value="1"/>
</dbReference>
<comment type="caution">
    <text evidence="3">The sequence shown here is derived from an EMBL/GenBank/DDBJ whole genome shotgun (WGS) entry which is preliminary data.</text>
</comment>
<evidence type="ECO:0000313" key="3">
    <source>
        <dbReference type="EMBL" id="GBF42610.1"/>
    </source>
</evidence>
<feature type="domain" description="Transglycosylase SLT" evidence="2">
    <location>
        <begin position="85"/>
        <end position="181"/>
    </location>
</feature>
<gene>
    <name evidence="3" type="ORF">LPTSP2_19000</name>
</gene>
<dbReference type="Proteomes" id="UP000245206">
    <property type="component" value="Unassembled WGS sequence"/>
</dbReference>
<accession>A0A2P2DD99</accession>
<dbReference type="AlphaFoldDB" id="A0A2P2DD99"/>